<name>A0ABS8QQ17_9PSED</name>
<accession>A0ABS8QQ17</accession>
<organism evidence="1 2">
    <name type="scientific">Pseudomonas petroselini</name>
    <dbReference type="NCBI Taxonomy" id="2899822"/>
    <lineage>
        <taxon>Bacteria</taxon>
        <taxon>Pseudomonadati</taxon>
        <taxon>Pseudomonadota</taxon>
        <taxon>Gammaproteobacteria</taxon>
        <taxon>Pseudomonadales</taxon>
        <taxon>Pseudomonadaceae</taxon>
        <taxon>Pseudomonas</taxon>
    </lineage>
</organism>
<dbReference type="Proteomes" id="UP001154922">
    <property type="component" value="Unassembled WGS sequence"/>
</dbReference>
<reference evidence="1 2" key="2">
    <citation type="journal article" date="2023" name="Plant Pathol.">
        <title>Dismantling and reorganizing Pseudomonas marginalis sensu#lato.</title>
        <authorList>
            <person name="Sawada H."/>
            <person name="Fujikawa T."/>
            <person name="Satou M."/>
        </authorList>
    </citation>
    <scope>NUCLEOTIDE SEQUENCE [LARGE SCALE GENOMIC DNA]</scope>
    <source>
        <strain evidence="1 2">MAFF 311096</strain>
    </source>
</reference>
<gene>
    <name evidence="1" type="ORF">LRQ20_02730</name>
</gene>
<evidence type="ECO:0000313" key="2">
    <source>
        <dbReference type="Proteomes" id="UP001154922"/>
    </source>
</evidence>
<reference evidence="1 2" key="1">
    <citation type="journal article" date="2022" name="Int. J. Syst. Evol. Microbiol.">
        <title>Pseudomonas petroselini sp. nov., a pathogen causing bacterial rot of parsley in Japan.</title>
        <authorList>
            <person name="Sawada H."/>
            <person name="Fujikawa T."/>
            <person name="Osada S."/>
            <person name="Satou M."/>
        </authorList>
    </citation>
    <scope>NUCLEOTIDE SEQUENCE [LARGE SCALE GENOMIC DNA]</scope>
    <source>
        <strain evidence="1 2">MAFF 311096</strain>
    </source>
</reference>
<dbReference type="RefSeq" id="WP_139273482.1">
    <property type="nucleotide sequence ID" value="NZ_CP173614.1"/>
</dbReference>
<comment type="caution">
    <text evidence="1">The sequence shown here is derived from an EMBL/GenBank/DDBJ whole genome shotgun (WGS) entry which is preliminary data.</text>
</comment>
<dbReference type="EMBL" id="JAJOZI010000009">
    <property type="protein sequence ID" value="MCD7037264.1"/>
    <property type="molecule type" value="Genomic_DNA"/>
</dbReference>
<protein>
    <submittedName>
        <fullName evidence="1">Uncharacterized protein</fullName>
    </submittedName>
</protein>
<proteinExistence type="predicted"/>
<evidence type="ECO:0000313" key="1">
    <source>
        <dbReference type="EMBL" id="MCD7037264.1"/>
    </source>
</evidence>
<sequence length="204" mass="22088">MSTSLYQQWCVARLNALRLLNHKVTAQAEALMSEDGNIQAGVRLEAAIIFQVFCRHPRTLASLVRELSASADIGLTGDSTCCTSVADLASAQADQQPISSLSGLCDLRAMIASAQFSYDELGSAVGVLGLSNRRDDLHWLRDECAAHNRRLETFVISSQAQLVAPIDPIQQFPCEPAKPLTHPYAPGQMAYFHAAADKSVQEAC</sequence>
<keyword evidence="2" id="KW-1185">Reference proteome</keyword>